<reference evidence="4" key="1">
    <citation type="submission" date="2018-06" db="EMBL/GenBank/DDBJ databases">
        <authorList>
            <person name="Zhirakovskaya E."/>
        </authorList>
    </citation>
    <scope>NUCLEOTIDE SEQUENCE</scope>
</reference>
<accession>A0A3B1CSS1</accession>
<dbReference type="Gene3D" id="2.40.30.170">
    <property type="match status" value="1"/>
</dbReference>
<dbReference type="Gene3D" id="2.40.50.100">
    <property type="match status" value="2"/>
</dbReference>
<evidence type="ECO:0000256" key="2">
    <source>
        <dbReference type="ARBA" id="ARBA00023054"/>
    </source>
</evidence>
<dbReference type="GO" id="GO:0030313">
    <property type="term" value="C:cell envelope"/>
    <property type="evidence" value="ECO:0007669"/>
    <property type="project" value="UniProtKB-SubCell"/>
</dbReference>
<proteinExistence type="predicted"/>
<sequence length="363" mass="41365">MKKKILILPLFLLFAAVALYIIFHYITPSKDNYLKVSGRVEASEIELATQIPGRLKSVLIEDGATVRAGEIVALIEDDELQSRRREFIRGTEELVERIKAAGFDLKYTTENVRHTIDEAGKALLIAKARLKQARDKREKTGKDFRRFSNLRQKGVIPEERYEKIRLAYSLSEEEARTAESKVELAGISLLKAKASRDLVRAKEKELLALRKSLQRLKERLKQVEITLGYTKIQAPEDGIILKRVAEPGEVLPQGGIAGIMINPASLHVKTFVPETYIGKIFINMEAEVFSDAYPDYPFTGYICYISDRSEFTPKEVQSYEERVKQVFAVKICFSDRTEGQKKSYRDVLKKGMPVDVRFKIKEG</sequence>
<gene>
    <name evidence="4" type="ORF">MNBD_NITROSPIRAE02-1102</name>
</gene>
<dbReference type="PANTHER" id="PTHR32347">
    <property type="entry name" value="EFFLUX SYSTEM COMPONENT YKNX-RELATED"/>
    <property type="match status" value="1"/>
</dbReference>
<evidence type="ECO:0000313" key="4">
    <source>
        <dbReference type="EMBL" id="VAX27673.1"/>
    </source>
</evidence>
<feature type="coiled-coil region" evidence="3">
    <location>
        <begin position="199"/>
        <end position="226"/>
    </location>
</feature>
<evidence type="ECO:0000256" key="1">
    <source>
        <dbReference type="ARBA" id="ARBA00004196"/>
    </source>
</evidence>
<dbReference type="Gene3D" id="1.10.287.470">
    <property type="entry name" value="Helix hairpin bin"/>
    <property type="match status" value="1"/>
</dbReference>
<name>A0A3B1CSS1_9ZZZZ</name>
<protein>
    <submittedName>
        <fullName evidence="4">Uncharacterized protein</fullName>
    </submittedName>
</protein>
<evidence type="ECO:0000256" key="3">
    <source>
        <dbReference type="SAM" id="Coils"/>
    </source>
</evidence>
<dbReference type="InterPro" id="IPR050465">
    <property type="entry name" value="UPF0194_transport"/>
</dbReference>
<organism evidence="4">
    <name type="scientific">hydrothermal vent metagenome</name>
    <dbReference type="NCBI Taxonomy" id="652676"/>
    <lineage>
        <taxon>unclassified sequences</taxon>
        <taxon>metagenomes</taxon>
        <taxon>ecological metagenomes</taxon>
    </lineage>
</organism>
<dbReference type="EMBL" id="UOGH01000055">
    <property type="protein sequence ID" value="VAX27673.1"/>
    <property type="molecule type" value="Genomic_DNA"/>
</dbReference>
<keyword evidence="2 3" id="KW-0175">Coiled coil</keyword>
<comment type="subcellular location">
    <subcellularLocation>
        <location evidence="1">Cell envelope</location>
    </subcellularLocation>
</comment>
<dbReference type="AlphaFoldDB" id="A0A3B1CSS1"/>
<dbReference type="PANTHER" id="PTHR32347:SF23">
    <property type="entry name" value="BLL5650 PROTEIN"/>
    <property type="match status" value="1"/>
</dbReference>